<dbReference type="SMART" id="SM00369">
    <property type="entry name" value="LRR_TYP"/>
    <property type="match status" value="13"/>
</dbReference>
<evidence type="ECO:0000256" key="5">
    <source>
        <dbReference type="SAM" id="SignalP"/>
    </source>
</evidence>
<feature type="transmembrane region" description="Helical" evidence="4">
    <location>
        <begin position="626"/>
        <end position="646"/>
    </location>
</feature>
<proteinExistence type="predicted"/>
<dbReference type="InterPro" id="IPR032675">
    <property type="entry name" value="LRR_dom_sf"/>
</dbReference>
<keyword evidence="4" id="KW-0812">Transmembrane</keyword>
<evidence type="ECO:0000313" key="6">
    <source>
        <dbReference type="EMBL" id="KAL2095433.1"/>
    </source>
</evidence>
<keyword evidence="3" id="KW-0677">Repeat</keyword>
<organism evidence="6 7">
    <name type="scientific">Coilia grayii</name>
    <name type="common">Gray's grenadier anchovy</name>
    <dbReference type="NCBI Taxonomy" id="363190"/>
    <lineage>
        <taxon>Eukaryota</taxon>
        <taxon>Metazoa</taxon>
        <taxon>Chordata</taxon>
        <taxon>Craniata</taxon>
        <taxon>Vertebrata</taxon>
        <taxon>Euteleostomi</taxon>
        <taxon>Actinopterygii</taxon>
        <taxon>Neopterygii</taxon>
        <taxon>Teleostei</taxon>
        <taxon>Clupei</taxon>
        <taxon>Clupeiformes</taxon>
        <taxon>Clupeoidei</taxon>
        <taxon>Engraulidae</taxon>
        <taxon>Coilinae</taxon>
        <taxon>Coilia</taxon>
    </lineage>
</organism>
<dbReference type="PANTHER" id="PTHR24366:SF161">
    <property type="entry name" value="TIR DOMAIN-CONTAINING PROTEIN"/>
    <property type="match status" value="1"/>
</dbReference>
<dbReference type="PANTHER" id="PTHR24366">
    <property type="entry name" value="IG(IMMUNOGLOBULIN) AND LRR(LEUCINE RICH REPEAT) DOMAINS"/>
    <property type="match status" value="1"/>
</dbReference>
<feature type="signal peptide" evidence="5">
    <location>
        <begin position="1"/>
        <end position="17"/>
    </location>
</feature>
<evidence type="ECO:0000313" key="7">
    <source>
        <dbReference type="Proteomes" id="UP001591681"/>
    </source>
</evidence>
<dbReference type="Gene3D" id="3.80.10.10">
    <property type="entry name" value="Ribonuclease Inhibitor"/>
    <property type="match status" value="4"/>
</dbReference>
<dbReference type="Proteomes" id="UP001591681">
    <property type="component" value="Unassembled WGS sequence"/>
</dbReference>
<dbReference type="SUPFAM" id="SSF52058">
    <property type="entry name" value="L domain-like"/>
    <property type="match status" value="2"/>
</dbReference>
<dbReference type="EMBL" id="JBHFQA010000008">
    <property type="protein sequence ID" value="KAL2095433.1"/>
    <property type="molecule type" value="Genomic_DNA"/>
</dbReference>
<comment type="caution">
    <text evidence="6">The sequence shown here is derived from an EMBL/GenBank/DDBJ whole genome shotgun (WGS) entry which is preliminary data.</text>
</comment>
<evidence type="ECO:0000256" key="1">
    <source>
        <dbReference type="ARBA" id="ARBA00022614"/>
    </source>
</evidence>
<keyword evidence="2 5" id="KW-0732">Signal</keyword>
<protein>
    <submittedName>
        <fullName evidence="6">Uncharacterized protein</fullName>
    </submittedName>
</protein>
<gene>
    <name evidence="6" type="ORF">ACEWY4_010152</name>
</gene>
<reference evidence="6 7" key="1">
    <citation type="submission" date="2024-09" db="EMBL/GenBank/DDBJ databases">
        <title>A chromosome-level genome assembly of Gray's grenadier anchovy, Coilia grayii.</title>
        <authorList>
            <person name="Fu Z."/>
        </authorList>
    </citation>
    <scope>NUCLEOTIDE SEQUENCE [LARGE SCALE GENOMIC DNA]</scope>
    <source>
        <strain evidence="6">G4</strain>
        <tissue evidence="6">Muscle</tissue>
    </source>
</reference>
<dbReference type="PRINTS" id="PR00019">
    <property type="entry name" value="LEURICHRPT"/>
</dbReference>
<keyword evidence="7" id="KW-1185">Reference proteome</keyword>
<evidence type="ECO:0000256" key="4">
    <source>
        <dbReference type="SAM" id="Phobius"/>
    </source>
</evidence>
<evidence type="ECO:0000256" key="3">
    <source>
        <dbReference type="ARBA" id="ARBA00022737"/>
    </source>
</evidence>
<name>A0ABD1K944_9TELE</name>
<keyword evidence="4" id="KW-0472">Membrane</keyword>
<keyword evidence="4" id="KW-1133">Transmembrane helix</keyword>
<dbReference type="PROSITE" id="PS51450">
    <property type="entry name" value="LRR"/>
    <property type="match status" value="3"/>
</dbReference>
<dbReference type="Pfam" id="PF13855">
    <property type="entry name" value="LRR_8"/>
    <property type="match status" value="4"/>
</dbReference>
<keyword evidence="1" id="KW-0433">Leucine-rich repeat</keyword>
<sequence>MGPCVWLILVIANEVAALLHPQQPSPCEVVQRDVFCNDKNLRSIPDQLPPGIQKLDFSRNLLQNLTHEILSVYRSVHHLNLHSNQIHFIQPGIFKALNNLLVLDLSENNLDVFAALKTDVGRLPSVESLDLSGNALYTGMSDYFLRDAPALKNLSLDGNSITAIDKSTFSGSSALRKINLHNNVILEIKEGAFESLINLSELDLSMNSITCITDFNLSQLKLLNLSKNSLELFQAIELDTEYELLYLDLRENKISYFPVLPKMNRLMYLDLSRNRLRGINTSGTIEGDLMMERSFKSQNEVSHQDFSQLLYLDMSYNQIKSLPLLFFNSMILLETLNISNNCLETLSVTQEAPLNVLKTLDLSFNALLNLSFEHNTLLSLEALYLQGNYLGTVDSDIFHRLPYIRELHLQQNYLRICESHLLEVSQEPQHHECVSFFSIPTLKYLSLSDNSLRFVPQYAFRGSPLQILDLSRNPGVYIHKNVFSGLEMSLTHLALQENHLQTLNTDLSFLTNLRFVDLSINRLTSLPLRNKDSSIEFLNLQNNSLVTLEYNTLEVLERTLKILYMGSNPLSCCSNPRFLDMVKGESVEIPDLASVTCRYTLNSKNVEINIVDIVQDHCKSLDVKTLNIVIVVATSVGLIVTLVVAFKLCHRRRRRLNSSFKA</sequence>
<feature type="chain" id="PRO_5044868553" evidence="5">
    <location>
        <begin position="18"/>
        <end position="662"/>
    </location>
</feature>
<accession>A0ABD1K944</accession>
<dbReference type="InterPro" id="IPR001611">
    <property type="entry name" value="Leu-rich_rpt"/>
</dbReference>
<dbReference type="InterPro" id="IPR003591">
    <property type="entry name" value="Leu-rich_rpt_typical-subtyp"/>
</dbReference>
<evidence type="ECO:0000256" key="2">
    <source>
        <dbReference type="ARBA" id="ARBA00022729"/>
    </source>
</evidence>
<dbReference type="AlphaFoldDB" id="A0ABD1K944"/>